<name>A0A8I3MY04_CANLF</name>
<feature type="region of interest" description="Disordered" evidence="1">
    <location>
        <begin position="1"/>
        <end position="202"/>
    </location>
</feature>
<reference evidence="2" key="2">
    <citation type="submission" date="2025-08" db="UniProtKB">
        <authorList>
            <consortium name="Ensembl"/>
        </authorList>
    </citation>
    <scope>IDENTIFICATION</scope>
    <source>
        <strain evidence="2">Boxer</strain>
    </source>
</reference>
<evidence type="ECO:0000256" key="1">
    <source>
        <dbReference type="SAM" id="MobiDB-lite"/>
    </source>
</evidence>
<sequence>MKKYPFGDDFTTLQGRNGLPHFSEEETGPEGHLPGLTQHGWGHPLYGDVFYRPRGAGARGRGPKDAQPWRAEGKVLDIPRPNQEGQGRSPNPPPPPQERLAQKPSPSPRPRSAHPISAVVSREPRPSGPQRPRGLLEVGRRREIPGKTPSLQRPRENVTDFQESGSPTAQPKTPASLPGRWIPPSPPEHSIKAHKGKPDFVI</sequence>
<organism evidence="2 3">
    <name type="scientific">Canis lupus familiaris</name>
    <name type="common">Dog</name>
    <name type="synonym">Canis familiaris</name>
    <dbReference type="NCBI Taxonomy" id="9615"/>
    <lineage>
        <taxon>Eukaryota</taxon>
        <taxon>Metazoa</taxon>
        <taxon>Chordata</taxon>
        <taxon>Craniata</taxon>
        <taxon>Vertebrata</taxon>
        <taxon>Euteleostomi</taxon>
        <taxon>Mammalia</taxon>
        <taxon>Eutheria</taxon>
        <taxon>Laurasiatheria</taxon>
        <taxon>Carnivora</taxon>
        <taxon>Caniformia</taxon>
        <taxon>Canidae</taxon>
        <taxon>Canis</taxon>
    </lineage>
</organism>
<keyword evidence="3" id="KW-1185">Reference proteome</keyword>
<proteinExistence type="predicted"/>
<protein>
    <submittedName>
        <fullName evidence="2">Uncharacterized protein</fullName>
    </submittedName>
</protein>
<accession>A0A8I3MY04</accession>
<reference evidence="2" key="1">
    <citation type="submission" date="2020-03" db="EMBL/GenBank/DDBJ databases">
        <title>Long-read based genome assembly of a Labrador retriever dog.</title>
        <authorList>
            <person name="Eory L."/>
            <person name="Zhang W."/>
            <person name="Schoenebeck J."/>
        </authorList>
    </citation>
    <scope>NUCLEOTIDE SEQUENCE [LARGE SCALE GENOMIC DNA]</scope>
    <source>
        <strain evidence="2">Labrador retriever</strain>
    </source>
</reference>
<evidence type="ECO:0000313" key="3">
    <source>
        <dbReference type="Proteomes" id="UP000805418"/>
    </source>
</evidence>
<dbReference type="OrthoDB" id="10012075at2759"/>
<dbReference type="AlphaFoldDB" id="A0A8I3MY04"/>
<reference evidence="2" key="3">
    <citation type="submission" date="2025-09" db="UniProtKB">
        <authorList>
            <consortium name="Ensembl"/>
        </authorList>
    </citation>
    <scope>IDENTIFICATION</scope>
    <source>
        <strain evidence="2">Boxer</strain>
    </source>
</reference>
<dbReference type="Ensembl" id="ENSCAFT00845010894.1">
    <property type="protein sequence ID" value="ENSCAFP00845008501.1"/>
    <property type="gene ID" value="ENSCAFG00845006143.1"/>
</dbReference>
<dbReference type="Proteomes" id="UP000805418">
    <property type="component" value="Chromosome 20"/>
</dbReference>
<evidence type="ECO:0000313" key="2">
    <source>
        <dbReference type="Ensembl" id="ENSCAFP00845008501.1"/>
    </source>
</evidence>
<feature type="compositionally biased region" description="Polar residues" evidence="1">
    <location>
        <begin position="159"/>
        <end position="173"/>
    </location>
</feature>